<dbReference type="PROSITE" id="PS50297">
    <property type="entry name" value="ANK_REP_REGION"/>
    <property type="match status" value="2"/>
</dbReference>
<gene>
    <name evidence="6" type="ORF">PEVE_00035883</name>
</gene>
<dbReference type="Proteomes" id="UP001159427">
    <property type="component" value="Unassembled WGS sequence"/>
</dbReference>
<protein>
    <submittedName>
        <fullName evidence="6">Uncharacterized protein</fullName>
    </submittedName>
</protein>
<dbReference type="PANTHER" id="PTHR14491:SF7">
    <property type="entry name" value="SOSONDOWAH, ISOFORM G"/>
    <property type="match status" value="1"/>
</dbReference>
<keyword evidence="7" id="KW-1185">Reference proteome</keyword>
<dbReference type="EMBL" id="CALNXI010000563">
    <property type="protein sequence ID" value="CAH3029284.1"/>
    <property type="molecule type" value="Genomic_DNA"/>
</dbReference>
<evidence type="ECO:0000313" key="6">
    <source>
        <dbReference type="EMBL" id="CAH3029284.1"/>
    </source>
</evidence>
<feature type="compositionally biased region" description="Basic residues" evidence="5">
    <location>
        <begin position="28"/>
        <end position="39"/>
    </location>
</feature>
<evidence type="ECO:0000256" key="4">
    <source>
        <dbReference type="PROSITE-ProRule" id="PRU00023"/>
    </source>
</evidence>
<comment type="similarity">
    <text evidence="3">Belongs to the SOWAH family.</text>
</comment>
<dbReference type="SMART" id="SM00248">
    <property type="entry name" value="ANK"/>
    <property type="match status" value="2"/>
</dbReference>
<accession>A0ABN8MHX9</accession>
<keyword evidence="1" id="KW-0677">Repeat</keyword>
<dbReference type="PANTHER" id="PTHR14491">
    <property type="entry name" value="SOSONDOWAH, ISOFORM G"/>
    <property type="match status" value="1"/>
</dbReference>
<dbReference type="Gene3D" id="1.25.40.20">
    <property type="entry name" value="Ankyrin repeat-containing domain"/>
    <property type="match status" value="1"/>
</dbReference>
<name>A0ABN8MHX9_9CNID</name>
<evidence type="ECO:0000256" key="5">
    <source>
        <dbReference type="SAM" id="MobiDB-lite"/>
    </source>
</evidence>
<feature type="region of interest" description="Disordered" evidence="5">
    <location>
        <begin position="1"/>
        <end position="39"/>
    </location>
</feature>
<evidence type="ECO:0000256" key="2">
    <source>
        <dbReference type="ARBA" id="ARBA00023043"/>
    </source>
</evidence>
<keyword evidence="2 4" id="KW-0040">ANK repeat</keyword>
<dbReference type="InterPro" id="IPR002110">
    <property type="entry name" value="Ankyrin_rpt"/>
</dbReference>
<sequence>MAPGKTHVKDSKKSKQFQVKKGNISGIKKAKTSNAPKKKLKGRTWQQIEEINKNFTDVLHTTLIKDSSQAGNPKCAKALGFKSNANGNSFQERRNSTPLTVTYLEKRWQQMAIQGNLPGIVALLEQDPNLVSLQTALHWAAKKGRKDVAEILLNTGMEVNTKSGYTALHLAVIHNHENIIISLLDCGADVEARDYSGRKPKHYIKESMSLWLQRKLGKKMAPSVLVSSEETLNGGFHNIGSIFFDIKALSNSLGSGLDKLDEKPNKLHIPRNKVARSSSFVKIYKNVTGKFKDKNPPKLEIPECTSYQRTGRARSAPDINNIATWNPRFVKVMR</sequence>
<evidence type="ECO:0000256" key="3">
    <source>
        <dbReference type="ARBA" id="ARBA00038122"/>
    </source>
</evidence>
<feature type="repeat" description="ANK" evidence="4">
    <location>
        <begin position="163"/>
        <end position="195"/>
    </location>
</feature>
<reference evidence="6 7" key="1">
    <citation type="submission" date="2022-05" db="EMBL/GenBank/DDBJ databases">
        <authorList>
            <consortium name="Genoscope - CEA"/>
            <person name="William W."/>
        </authorList>
    </citation>
    <scope>NUCLEOTIDE SEQUENCE [LARGE SCALE GENOMIC DNA]</scope>
</reference>
<dbReference type="Pfam" id="PF12796">
    <property type="entry name" value="Ank_2"/>
    <property type="match status" value="1"/>
</dbReference>
<dbReference type="SUPFAM" id="SSF48403">
    <property type="entry name" value="Ankyrin repeat"/>
    <property type="match status" value="1"/>
</dbReference>
<comment type="caution">
    <text evidence="6">The sequence shown here is derived from an EMBL/GenBank/DDBJ whole genome shotgun (WGS) entry which is preliminary data.</text>
</comment>
<feature type="repeat" description="ANK" evidence="4">
    <location>
        <begin position="132"/>
        <end position="164"/>
    </location>
</feature>
<organism evidence="6 7">
    <name type="scientific">Porites evermanni</name>
    <dbReference type="NCBI Taxonomy" id="104178"/>
    <lineage>
        <taxon>Eukaryota</taxon>
        <taxon>Metazoa</taxon>
        <taxon>Cnidaria</taxon>
        <taxon>Anthozoa</taxon>
        <taxon>Hexacorallia</taxon>
        <taxon>Scleractinia</taxon>
        <taxon>Fungiina</taxon>
        <taxon>Poritidae</taxon>
        <taxon>Porites</taxon>
    </lineage>
</organism>
<evidence type="ECO:0000256" key="1">
    <source>
        <dbReference type="ARBA" id="ARBA00022737"/>
    </source>
</evidence>
<proteinExistence type="inferred from homology"/>
<dbReference type="InterPro" id="IPR036770">
    <property type="entry name" value="Ankyrin_rpt-contain_sf"/>
</dbReference>
<evidence type="ECO:0000313" key="7">
    <source>
        <dbReference type="Proteomes" id="UP001159427"/>
    </source>
</evidence>
<dbReference type="PROSITE" id="PS50088">
    <property type="entry name" value="ANK_REPEAT"/>
    <property type="match status" value="2"/>
</dbReference>